<proteinExistence type="predicted"/>
<keyword evidence="1" id="KW-0472">Membrane</keyword>
<evidence type="ECO:0000313" key="3">
    <source>
        <dbReference type="Proteomes" id="UP000076632"/>
    </source>
</evidence>
<keyword evidence="3" id="KW-1185">Reference proteome</keyword>
<feature type="transmembrane region" description="Helical" evidence="1">
    <location>
        <begin position="99"/>
        <end position="121"/>
    </location>
</feature>
<gene>
    <name evidence="2" type="ORF">L228DRAFT_4082</name>
</gene>
<protein>
    <submittedName>
        <fullName evidence="2">Uncharacterized protein</fullName>
    </submittedName>
</protein>
<dbReference type="RefSeq" id="XP_018191612.1">
    <property type="nucleotide sequence ID" value="XM_018336567.1"/>
</dbReference>
<evidence type="ECO:0000256" key="1">
    <source>
        <dbReference type="SAM" id="Phobius"/>
    </source>
</evidence>
<accession>A0A165JCK8</accession>
<feature type="transmembrane region" description="Helical" evidence="1">
    <location>
        <begin position="70"/>
        <end position="93"/>
    </location>
</feature>
<organism evidence="2 3">
    <name type="scientific">Xylona heveae (strain CBS 132557 / TC161)</name>
    <dbReference type="NCBI Taxonomy" id="1328760"/>
    <lineage>
        <taxon>Eukaryota</taxon>
        <taxon>Fungi</taxon>
        <taxon>Dikarya</taxon>
        <taxon>Ascomycota</taxon>
        <taxon>Pezizomycotina</taxon>
        <taxon>Xylonomycetes</taxon>
        <taxon>Xylonales</taxon>
        <taxon>Xylonaceae</taxon>
        <taxon>Xylona</taxon>
    </lineage>
</organism>
<dbReference type="AlphaFoldDB" id="A0A165JCK8"/>
<dbReference type="InParanoid" id="A0A165JCK8"/>
<dbReference type="Proteomes" id="UP000076632">
    <property type="component" value="Unassembled WGS sequence"/>
</dbReference>
<sequence>MPTLINGSSPFASEIYKYALSQMKCTARLARIMGIQSDPLEVVCAKGLGNIHRIKMCRLMARTAHRRRRTACWILLCNIFFIIFIFFSFSFLFLPFLPFLLFVCVWLLLSLYRPGLSRFFWLSRLSRMLIESSFDAEAGSRKVQLFTCTWTRGYITKALMRCELANLLPKKIST</sequence>
<name>A0A165JCK8_XYLHT</name>
<keyword evidence="1" id="KW-0812">Transmembrane</keyword>
<reference evidence="2 3" key="1">
    <citation type="journal article" date="2016" name="Fungal Biol.">
        <title>The genome of Xylona heveae provides a window into fungal endophytism.</title>
        <authorList>
            <person name="Gazis R."/>
            <person name="Kuo A."/>
            <person name="Riley R."/>
            <person name="LaButti K."/>
            <person name="Lipzen A."/>
            <person name="Lin J."/>
            <person name="Amirebrahimi M."/>
            <person name="Hesse C.N."/>
            <person name="Spatafora J.W."/>
            <person name="Henrissat B."/>
            <person name="Hainaut M."/>
            <person name="Grigoriev I.V."/>
            <person name="Hibbett D.S."/>
        </authorList>
    </citation>
    <scope>NUCLEOTIDE SEQUENCE [LARGE SCALE GENOMIC DNA]</scope>
    <source>
        <strain evidence="2 3">TC161</strain>
    </source>
</reference>
<keyword evidence="1" id="KW-1133">Transmembrane helix</keyword>
<dbReference type="GeneID" id="28901704"/>
<evidence type="ECO:0000313" key="2">
    <source>
        <dbReference type="EMBL" id="KZF26057.1"/>
    </source>
</evidence>
<dbReference type="EMBL" id="KV407454">
    <property type="protein sequence ID" value="KZF26057.1"/>
    <property type="molecule type" value="Genomic_DNA"/>
</dbReference>